<dbReference type="NCBIfam" id="TIGR04282">
    <property type="entry name" value="glyco_like_cofC"/>
    <property type="match status" value="1"/>
</dbReference>
<dbReference type="RefSeq" id="WP_125704050.1">
    <property type="nucleotide sequence ID" value="NZ_JBHTOO010000029.1"/>
</dbReference>
<dbReference type="AlphaFoldDB" id="A0A5P0ZG39"/>
<reference evidence="3 4" key="1">
    <citation type="journal article" date="2019" name="Syst. Appl. Microbiol.">
        <title>Polyphasic characterization of two novel Lactobacillus spp. isolated from blown salami packages: Description of Lactobacillus halodurans sp. nov. and Lactobacillus salsicarnum sp. nov.</title>
        <authorList>
            <person name="Schuster J.A."/>
            <person name="Klingl A."/>
            <person name="Vogel R.F."/>
            <person name="Ehrmann M.A."/>
        </authorList>
    </citation>
    <scope>NUCLEOTIDE SEQUENCE [LARGE SCALE GENOMIC DNA]</scope>
    <source>
        <strain evidence="1 4">TMW 1.2098</strain>
        <strain evidence="2 3">TMW 1.2118</strain>
    </source>
</reference>
<accession>A0A5P0ZG39</accession>
<dbReference type="Gene3D" id="3.90.550.10">
    <property type="entry name" value="Spore Coat Polysaccharide Biosynthesis Protein SpsA, Chain A"/>
    <property type="match status" value="1"/>
</dbReference>
<comment type="caution">
    <text evidence="2">The sequence shown here is derived from an EMBL/GenBank/DDBJ whole genome shotgun (WGS) entry which is preliminary data.</text>
</comment>
<name>A0A5P0ZG39_9LACO</name>
<sequence length="211" mass="23690">MSKNAYIIFSKIPEAGFVKTRMQPDLTPEDSSRIQSRMLTHIIELSESLEDLADVFLVYQAHDERIKNEFLSKVPTDIQTFPQVGEILGNKMSTAIKTVQRMGYDKVVLTGSDIPGLTADVVRSAFDGLTDHDVTLGPTFDGGYYLFGTNDHDSDEFLDADISWSTNSVLETTITLFKQAHKSCFLTDALLDVDFKRDLKQLDNKTVQELL</sequence>
<dbReference type="Pfam" id="PF09837">
    <property type="entry name" value="DUF2064"/>
    <property type="match status" value="1"/>
</dbReference>
<evidence type="ECO:0000313" key="3">
    <source>
        <dbReference type="Proteomes" id="UP000380386"/>
    </source>
</evidence>
<dbReference type="OrthoDB" id="9810303at2"/>
<dbReference type="InterPro" id="IPR029044">
    <property type="entry name" value="Nucleotide-diphossugar_trans"/>
</dbReference>
<proteinExistence type="predicted"/>
<dbReference type="InterPro" id="IPR018641">
    <property type="entry name" value="Trfase_1_rSAM/seldom-assoc"/>
</dbReference>
<dbReference type="Proteomes" id="UP000380386">
    <property type="component" value="Unassembled WGS sequence"/>
</dbReference>
<dbReference type="EMBL" id="VDFN01000006">
    <property type="protein sequence ID" value="MQS45420.1"/>
    <property type="molecule type" value="Genomic_DNA"/>
</dbReference>
<organism evidence="2 3">
    <name type="scientific">Companilactobacillus mishanensis</name>
    <dbReference type="NCBI Taxonomy" id="2486008"/>
    <lineage>
        <taxon>Bacteria</taxon>
        <taxon>Bacillati</taxon>
        <taxon>Bacillota</taxon>
        <taxon>Bacilli</taxon>
        <taxon>Lactobacillales</taxon>
        <taxon>Lactobacillaceae</taxon>
        <taxon>Companilactobacillus</taxon>
    </lineage>
</organism>
<reference evidence="1" key="2">
    <citation type="submission" date="2019-05" db="EMBL/GenBank/DDBJ databases">
        <authorList>
            <person name="Schuster J.A."/>
            <person name="Ehrmann M.A."/>
        </authorList>
    </citation>
    <scope>NUCLEOTIDE SEQUENCE</scope>
    <source>
        <strain evidence="1">TMW 1.2098</strain>
    </source>
</reference>
<dbReference type="PANTHER" id="PTHR36529:SF1">
    <property type="entry name" value="GLYCOSYLTRANSFERASE"/>
    <property type="match status" value="1"/>
</dbReference>
<keyword evidence="2" id="KW-0808">Transferase</keyword>
<dbReference type="PANTHER" id="PTHR36529">
    <property type="entry name" value="SLL1095 PROTEIN"/>
    <property type="match status" value="1"/>
</dbReference>
<keyword evidence="4" id="KW-1185">Reference proteome</keyword>
<dbReference type="EMBL" id="VDFM01000002">
    <property type="protein sequence ID" value="MQS52016.1"/>
    <property type="molecule type" value="Genomic_DNA"/>
</dbReference>
<dbReference type="GO" id="GO:0016740">
    <property type="term" value="F:transferase activity"/>
    <property type="evidence" value="ECO:0007669"/>
    <property type="project" value="UniProtKB-KW"/>
</dbReference>
<dbReference type="SUPFAM" id="SSF53448">
    <property type="entry name" value="Nucleotide-diphospho-sugar transferases"/>
    <property type="match status" value="1"/>
</dbReference>
<protein>
    <submittedName>
        <fullName evidence="2">Glycosyltransferase</fullName>
    </submittedName>
</protein>
<evidence type="ECO:0000313" key="4">
    <source>
        <dbReference type="Proteomes" id="UP000436655"/>
    </source>
</evidence>
<evidence type="ECO:0000313" key="2">
    <source>
        <dbReference type="EMBL" id="MQS52016.1"/>
    </source>
</evidence>
<dbReference type="Proteomes" id="UP000436655">
    <property type="component" value="Unassembled WGS sequence"/>
</dbReference>
<evidence type="ECO:0000313" key="1">
    <source>
        <dbReference type="EMBL" id="MQS45420.1"/>
    </source>
</evidence>
<gene>
    <name evidence="2" type="ORF">FHL02_03160</name>
    <name evidence="1" type="ORF">FHL03_07975</name>
</gene>